<evidence type="ECO:0000313" key="3">
    <source>
        <dbReference type="Proteomes" id="UP000050424"/>
    </source>
</evidence>
<reference evidence="2 3" key="1">
    <citation type="submission" date="2015-09" db="EMBL/GenBank/DDBJ databases">
        <title>Draft genome of a European isolate of the apple canker pathogen Neonectria ditissima.</title>
        <authorList>
            <person name="Gomez-Cortecero A."/>
            <person name="Harrison R.J."/>
            <person name="Armitage A.D."/>
        </authorList>
    </citation>
    <scope>NUCLEOTIDE SEQUENCE [LARGE SCALE GENOMIC DNA]</scope>
    <source>
        <strain evidence="2 3">R09/05</strain>
    </source>
</reference>
<proteinExistence type="predicted"/>
<dbReference type="EMBL" id="LKCW01000338">
    <property type="protein sequence ID" value="KPM34442.1"/>
    <property type="molecule type" value="Genomic_DNA"/>
</dbReference>
<evidence type="ECO:0000256" key="1">
    <source>
        <dbReference type="SAM" id="MobiDB-lite"/>
    </source>
</evidence>
<accession>A0A0P7B139</accession>
<organism evidence="2 3">
    <name type="scientific">Neonectria ditissima</name>
    <dbReference type="NCBI Taxonomy" id="78410"/>
    <lineage>
        <taxon>Eukaryota</taxon>
        <taxon>Fungi</taxon>
        <taxon>Dikarya</taxon>
        <taxon>Ascomycota</taxon>
        <taxon>Pezizomycotina</taxon>
        <taxon>Sordariomycetes</taxon>
        <taxon>Hypocreomycetidae</taxon>
        <taxon>Hypocreales</taxon>
        <taxon>Nectriaceae</taxon>
        <taxon>Neonectria</taxon>
    </lineage>
</organism>
<gene>
    <name evidence="2" type="ORF">AK830_g12129</name>
</gene>
<dbReference type="AlphaFoldDB" id="A0A0P7B139"/>
<feature type="region of interest" description="Disordered" evidence="1">
    <location>
        <begin position="59"/>
        <end position="104"/>
    </location>
</feature>
<protein>
    <submittedName>
        <fullName evidence="2">Uncharacterized protein</fullName>
    </submittedName>
</protein>
<comment type="caution">
    <text evidence="2">The sequence shown here is derived from an EMBL/GenBank/DDBJ whole genome shotgun (WGS) entry which is preliminary data.</text>
</comment>
<keyword evidence="3" id="KW-1185">Reference proteome</keyword>
<name>A0A0P7B139_9HYPO</name>
<evidence type="ECO:0000313" key="2">
    <source>
        <dbReference type="EMBL" id="KPM34442.1"/>
    </source>
</evidence>
<dbReference type="Proteomes" id="UP000050424">
    <property type="component" value="Unassembled WGS sequence"/>
</dbReference>
<sequence>MSTEQPRSVASSAPVRVEDLIRDVEDVLYEIRGLSHYIVTQDFLEGCYYRQSRAQVAPLDLPTRPTASPSDPAPGGSASKELRKLKEKLATGERDSAEAPDEME</sequence>
<feature type="compositionally biased region" description="Low complexity" evidence="1">
    <location>
        <begin position="65"/>
        <end position="79"/>
    </location>
</feature>
<feature type="compositionally biased region" description="Basic and acidic residues" evidence="1">
    <location>
        <begin position="80"/>
        <end position="97"/>
    </location>
</feature>